<sequence length="259" mass="30364">MIQWQGFPTWDLEHGIVRAWWFDPFTATLSFAVFINWYWFHERQLGLSTTRQFSDTLRLELGPLWSSGLAYWIGILIWKCLVPPAAVTDGIPSDARELLYLLCEIGSGILLYDAIFFGLHWGMHAIPCFRKFHHRHHAGTPIEARDVLRHSLLDGGLQVLVNILVQRHTPWGIAKSRLARLGHNVIVIWMLTESHTSSPYPYLWRRWFVGVREHIHHHAAKGDDAKTMKGRFHRYQQFFGYLDDLRIWLGRRECRSSIK</sequence>
<evidence type="ECO:0000256" key="1">
    <source>
        <dbReference type="SAM" id="Phobius"/>
    </source>
</evidence>
<feature type="domain" description="Fatty acid hydroxylase" evidence="2">
    <location>
        <begin position="108"/>
        <end position="244"/>
    </location>
</feature>
<keyword evidence="4" id="KW-1185">Reference proteome</keyword>
<keyword evidence="1" id="KW-0472">Membrane</keyword>
<dbReference type="GO" id="GO:0008610">
    <property type="term" value="P:lipid biosynthetic process"/>
    <property type="evidence" value="ECO:0007669"/>
    <property type="project" value="InterPro"/>
</dbReference>
<dbReference type="Proteomes" id="UP000198406">
    <property type="component" value="Unassembled WGS sequence"/>
</dbReference>
<gene>
    <name evidence="3" type="ORF">FisN_27Hu050</name>
</gene>
<dbReference type="InParanoid" id="A0A1Z5KPT1"/>
<proteinExistence type="predicted"/>
<reference evidence="3 4" key="1">
    <citation type="journal article" date="2015" name="Plant Cell">
        <title>Oil accumulation by the oleaginous diatom Fistulifera solaris as revealed by the genome and transcriptome.</title>
        <authorList>
            <person name="Tanaka T."/>
            <person name="Maeda Y."/>
            <person name="Veluchamy A."/>
            <person name="Tanaka M."/>
            <person name="Abida H."/>
            <person name="Marechal E."/>
            <person name="Bowler C."/>
            <person name="Muto M."/>
            <person name="Sunaga Y."/>
            <person name="Tanaka M."/>
            <person name="Yoshino T."/>
            <person name="Taniguchi T."/>
            <person name="Fukuda Y."/>
            <person name="Nemoto M."/>
            <person name="Matsumoto M."/>
            <person name="Wong P.S."/>
            <person name="Aburatani S."/>
            <person name="Fujibuchi W."/>
        </authorList>
    </citation>
    <scope>NUCLEOTIDE SEQUENCE [LARGE SCALE GENOMIC DNA]</scope>
    <source>
        <strain evidence="3 4">JPCC DA0580</strain>
    </source>
</reference>
<dbReference type="GO" id="GO:0005506">
    <property type="term" value="F:iron ion binding"/>
    <property type="evidence" value="ECO:0007669"/>
    <property type="project" value="InterPro"/>
</dbReference>
<dbReference type="InterPro" id="IPR006694">
    <property type="entry name" value="Fatty_acid_hydroxylase"/>
</dbReference>
<feature type="transmembrane region" description="Helical" evidence="1">
    <location>
        <begin position="61"/>
        <end position="78"/>
    </location>
</feature>
<evidence type="ECO:0000259" key="2">
    <source>
        <dbReference type="Pfam" id="PF04116"/>
    </source>
</evidence>
<name>A0A1Z5KPT1_FISSO</name>
<accession>A0A1Z5KPT1</accession>
<dbReference type="AlphaFoldDB" id="A0A1Z5KPT1"/>
<evidence type="ECO:0000313" key="4">
    <source>
        <dbReference type="Proteomes" id="UP000198406"/>
    </source>
</evidence>
<keyword evidence="1" id="KW-1133">Transmembrane helix</keyword>
<feature type="transmembrane region" description="Helical" evidence="1">
    <location>
        <begin position="98"/>
        <end position="121"/>
    </location>
</feature>
<organism evidence="3 4">
    <name type="scientific">Fistulifera solaris</name>
    <name type="common">Oleaginous diatom</name>
    <dbReference type="NCBI Taxonomy" id="1519565"/>
    <lineage>
        <taxon>Eukaryota</taxon>
        <taxon>Sar</taxon>
        <taxon>Stramenopiles</taxon>
        <taxon>Ochrophyta</taxon>
        <taxon>Bacillariophyta</taxon>
        <taxon>Bacillariophyceae</taxon>
        <taxon>Bacillariophycidae</taxon>
        <taxon>Naviculales</taxon>
        <taxon>Naviculaceae</taxon>
        <taxon>Fistulifera</taxon>
    </lineage>
</organism>
<dbReference type="OrthoDB" id="408954at2759"/>
<protein>
    <recommendedName>
        <fullName evidence="2">Fatty acid hydroxylase domain-containing protein</fullName>
    </recommendedName>
</protein>
<comment type="caution">
    <text evidence="3">The sequence shown here is derived from an EMBL/GenBank/DDBJ whole genome shotgun (WGS) entry which is preliminary data.</text>
</comment>
<feature type="transmembrane region" description="Helical" evidence="1">
    <location>
        <begin position="20"/>
        <end position="40"/>
    </location>
</feature>
<dbReference type="EMBL" id="BDSP01000271">
    <property type="protein sequence ID" value="GAX28296.1"/>
    <property type="molecule type" value="Genomic_DNA"/>
</dbReference>
<keyword evidence="1" id="KW-0812">Transmembrane</keyword>
<evidence type="ECO:0000313" key="3">
    <source>
        <dbReference type="EMBL" id="GAX28296.1"/>
    </source>
</evidence>
<dbReference type="GO" id="GO:0016491">
    <property type="term" value="F:oxidoreductase activity"/>
    <property type="evidence" value="ECO:0007669"/>
    <property type="project" value="InterPro"/>
</dbReference>
<dbReference type="Pfam" id="PF04116">
    <property type="entry name" value="FA_hydroxylase"/>
    <property type="match status" value="1"/>
</dbReference>